<keyword evidence="3" id="KW-1185">Reference proteome</keyword>
<dbReference type="GeneID" id="54464421"/>
<proteinExistence type="predicted"/>
<accession>A0A6A6YSQ6</accession>
<sequence>MNGRGIPKQYMILAQRIYRHHGVTPHQHHHRLTTPGSPAKLTIPEARAPAGLKSEGCSVSSVLIKCPLLRLVSWIRIEPHAVPQDPPKTQTTGKAALPCEASSSSLRLNRTTQRPLRPGVKSGDTRRKFPSQPQLRPSRWWRTLGAGDVRSNPVLLVEGVPASNRIVLYSVVPPHGVLGVVAASGHCPVSGRYMIAQWRITAPGIAALELNAGRQDILLGPKRQEQTTFDSDISRDCDTELHGHTTDYHHARVLRRGQSGKCVLRALNGLSKVFP</sequence>
<dbReference type="Proteomes" id="UP000504636">
    <property type="component" value="Unplaced"/>
</dbReference>
<reference evidence="4" key="2">
    <citation type="submission" date="2020-04" db="EMBL/GenBank/DDBJ databases">
        <authorList>
            <consortium name="NCBI Genome Project"/>
        </authorList>
    </citation>
    <scope>NUCLEOTIDE SEQUENCE</scope>
    <source>
        <strain evidence="4">CBS 304.34</strain>
    </source>
</reference>
<feature type="region of interest" description="Disordered" evidence="1">
    <location>
        <begin position="99"/>
        <end position="135"/>
    </location>
</feature>
<evidence type="ECO:0000313" key="2">
    <source>
        <dbReference type="EMBL" id="KAF2811976.1"/>
    </source>
</evidence>
<organism evidence="2">
    <name type="scientific">Mytilinidion resinicola</name>
    <dbReference type="NCBI Taxonomy" id="574789"/>
    <lineage>
        <taxon>Eukaryota</taxon>
        <taxon>Fungi</taxon>
        <taxon>Dikarya</taxon>
        <taxon>Ascomycota</taxon>
        <taxon>Pezizomycotina</taxon>
        <taxon>Dothideomycetes</taxon>
        <taxon>Pleosporomycetidae</taxon>
        <taxon>Mytilinidiales</taxon>
        <taxon>Mytilinidiaceae</taxon>
        <taxon>Mytilinidion</taxon>
    </lineage>
</organism>
<evidence type="ECO:0000256" key="1">
    <source>
        <dbReference type="SAM" id="MobiDB-lite"/>
    </source>
</evidence>
<evidence type="ECO:0000313" key="3">
    <source>
        <dbReference type="Proteomes" id="UP000504636"/>
    </source>
</evidence>
<dbReference type="RefSeq" id="XP_033578940.1">
    <property type="nucleotide sequence ID" value="XM_033723528.1"/>
</dbReference>
<protein>
    <submittedName>
        <fullName evidence="2 4">Uncharacterized protein</fullName>
    </submittedName>
</protein>
<reference evidence="4" key="3">
    <citation type="submission" date="2025-04" db="UniProtKB">
        <authorList>
            <consortium name="RefSeq"/>
        </authorList>
    </citation>
    <scope>IDENTIFICATION</scope>
    <source>
        <strain evidence="4">CBS 304.34</strain>
    </source>
</reference>
<reference evidence="2 4" key="1">
    <citation type="journal article" date="2020" name="Stud. Mycol.">
        <title>101 Dothideomycetes genomes: a test case for predicting lifestyles and emergence of pathogens.</title>
        <authorList>
            <person name="Haridas S."/>
            <person name="Albert R."/>
            <person name="Binder M."/>
            <person name="Bloem J."/>
            <person name="Labutti K."/>
            <person name="Salamov A."/>
            <person name="Andreopoulos B."/>
            <person name="Baker S."/>
            <person name="Barry K."/>
            <person name="Bills G."/>
            <person name="Bluhm B."/>
            <person name="Cannon C."/>
            <person name="Castanera R."/>
            <person name="Culley D."/>
            <person name="Daum C."/>
            <person name="Ezra D."/>
            <person name="Gonzalez J."/>
            <person name="Henrissat B."/>
            <person name="Kuo A."/>
            <person name="Liang C."/>
            <person name="Lipzen A."/>
            <person name="Lutzoni F."/>
            <person name="Magnuson J."/>
            <person name="Mondo S."/>
            <person name="Nolan M."/>
            <person name="Ohm R."/>
            <person name="Pangilinan J."/>
            <person name="Park H.-J."/>
            <person name="Ramirez L."/>
            <person name="Alfaro M."/>
            <person name="Sun H."/>
            <person name="Tritt A."/>
            <person name="Yoshinaga Y."/>
            <person name="Zwiers L.-H."/>
            <person name="Turgeon B."/>
            <person name="Goodwin S."/>
            <person name="Spatafora J."/>
            <person name="Crous P."/>
            <person name="Grigoriev I."/>
        </authorList>
    </citation>
    <scope>NUCLEOTIDE SEQUENCE</scope>
    <source>
        <strain evidence="2 4">CBS 304.34</strain>
    </source>
</reference>
<name>A0A6A6YSQ6_9PEZI</name>
<feature type="compositionally biased region" description="Polar residues" evidence="1">
    <location>
        <begin position="101"/>
        <end position="114"/>
    </location>
</feature>
<evidence type="ECO:0000313" key="4">
    <source>
        <dbReference type="RefSeq" id="XP_033578940.1"/>
    </source>
</evidence>
<dbReference type="EMBL" id="MU003698">
    <property type="protein sequence ID" value="KAF2811976.1"/>
    <property type="molecule type" value="Genomic_DNA"/>
</dbReference>
<dbReference type="AlphaFoldDB" id="A0A6A6YSQ6"/>
<gene>
    <name evidence="2 4" type="ORF">BDZ99DRAFT_497580</name>
</gene>